<keyword evidence="1" id="KW-0645">Protease</keyword>
<feature type="domain" description="Peptidase C58 YopT-type" evidence="5">
    <location>
        <begin position="328"/>
        <end position="383"/>
    </location>
</feature>
<name>F9RZW8_9VIBR</name>
<dbReference type="Proteomes" id="UP000004605">
    <property type="component" value="Unassembled WGS sequence"/>
</dbReference>
<dbReference type="AlphaFoldDB" id="F9RZW8"/>
<dbReference type="GO" id="GO:0004197">
    <property type="term" value="F:cysteine-type endopeptidase activity"/>
    <property type="evidence" value="ECO:0007669"/>
    <property type="project" value="InterPro"/>
</dbReference>
<organism evidence="6 7">
    <name type="scientific">Vibrio ichthyoenteri ATCC 700023</name>
    <dbReference type="NCBI Taxonomy" id="870968"/>
    <lineage>
        <taxon>Bacteria</taxon>
        <taxon>Pseudomonadati</taxon>
        <taxon>Pseudomonadota</taxon>
        <taxon>Gammaproteobacteria</taxon>
        <taxon>Vibrionales</taxon>
        <taxon>Vibrionaceae</taxon>
        <taxon>Vibrio</taxon>
    </lineage>
</organism>
<reference evidence="6 7" key="1">
    <citation type="journal article" date="2012" name="Int. J. Syst. Evol. Microbiol.">
        <title>Vibrio caribbeanicus sp. nov., isolated from the marine sponge Scleritoderma cyanea.</title>
        <authorList>
            <person name="Hoffmann M."/>
            <person name="Monday S.R."/>
            <person name="Allard M.W."/>
            <person name="Strain E.A."/>
            <person name="Whittaker P."/>
            <person name="Naum M."/>
            <person name="McCarthy P.J."/>
            <person name="Lopez J.V."/>
            <person name="Fischer M."/>
            <person name="Brown E.W."/>
        </authorList>
    </citation>
    <scope>NUCLEOTIDE SEQUENCE [LARGE SCALE GENOMIC DNA]</scope>
    <source>
        <strain evidence="6 7">ATCC 700023</strain>
    </source>
</reference>
<dbReference type="EMBL" id="AFWF01000071">
    <property type="protein sequence ID" value="EGU44191.1"/>
    <property type="molecule type" value="Genomic_DNA"/>
</dbReference>
<proteinExistence type="predicted"/>
<dbReference type="Pfam" id="PF03543">
    <property type="entry name" value="Peptidase_C58"/>
    <property type="match status" value="1"/>
</dbReference>
<keyword evidence="3" id="KW-0788">Thiol protease</keyword>
<protein>
    <recommendedName>
        <fullName evidence="5">Peptidase C58 YopT-type domain-containing protein</fullName>
    </recommendedName>
</protein>
<dbReference type="InterPro" id="IPR006473">
    <property type="entry name" value="Peptidase_C58_Yopt"/>
</dbReference>
<evidence type="ECO:0000259" key="5">
    <source>
        <dbReference type="Pfam" id="PF03543"/>
    </source>
</evidence>
<dbReference type="Gene3D" id="3.90.70.20">
    <property type="match status" value="1"/>
</dbReference>
<evidence type="ECO:0000256" key="2">
    <source>
        <dbReference type="ARBA" id="ARBA00022801"/>
    </source>
</evidence>
<feature type="coiled-coil region" evidence="4">
    <location>
        <begin position="49"/>
        <end position="76"/>
    </location>
</feature>
<accession>F9RZW8</accession>
<keyword evidence="7" id="KW-1185">Reference proteome</keyword>
<evidence type="ECO:0000256" key="4">
    <source>
        <dbReference type="SAM" id="Coils"/>
    </source>
</evidence>
<sequence length="390" mass="44841">MVNISYKIKNLIPQNFSFDECKKLSTMNVVAIKNININRLNKTLKTTRNENKKNILIEIKERIELLENNSINHQRKNGIKLKPAKNNINKFNGDGLSLSLTSKLGINGDILSLGDLFSSLMRAKKTEECKDKVYLALKKSKKEIVKKEYDILRKEQDLPAFKNLTKEEKKHLFKECNSLLLTSDIYRLVCNNLLKDNTLLNKIVGDDLKSTCWNQKELSLINIGQSRGLCFGLVMGLASHLKQNGDVNSYIFKLNSKSISVRNEITDLQLSQILNPCHSDYIAKQGVKSSLKFGPSILTELGYVFNEFFDSEIKVDADFNVFIIEKKSKQAHALVAYSEVIDGNENFVFFDPNYGFMSFNSKRDMEIFINIFISTIYYEYETKKTYSYWS</sequence>
<evidence type="ECO:0000256" key="1">
    <source>
        <dbReference type="ARBA" id="ARBA00022670"/>
    </source>
</evidence>
<comment type="caution">
    <text evidence="6">The sequence shown here is derived from an EMBL/GenBank/DDBJ whole genome shotgun (WGS) entry which is preliminary data.</text>
</comment>
<keyword evidence="2" id="KW-0378">Hydrolase</keyword>
<keyword evidence="4" id="KW-0175">Coiled coil</keyword>
<gene>
    <name evidence="6" type="ORF">VII00023_08034</name>
</gene>
<evidence type="ECO:0000256" key="3">
    <source>
        <dbReference type="ARBA" id="ARBA00022807"/>
    </source>
</evidence>
<evidence type="ECO:0000313" key="6">
    <source>
        <dbReference type="EMBL" id="EGU44191.1"/>
    </source>
</evidence>
<dbReference type="GO" id="GO:0006508">
    <property type="term" value="P:proteolysis"/>
    <property type="evidence" value="ECO:0007669"/>
    <property type="project" value="UniProtKB-KW"/>
</dbReference>
<evidence type="ECO:0000313" key="7">
    <source>
        <dbReference type="Proteomes" id="UP000004605"/>
    </source>
</evidence>
<dbReference type="RefSeq" id="WP_006711396.1">
    <property type="nucleotide sequence ID" value="NZ_AFWF01000071.1"/>
</dbReference>